<feature type="compositionally biased region" description="Acidic residues" evidence="9">
    <location>
        <begin position="196"/>
        <end position="206"/>
    </location>
</feature>
<keyword evidence="6" id="KW-0159">Chromosome partition</keyword>
<keyword evidence="5" id="KW-0235">DNA replication</keyword>
<dbReference type="CDD" id="cd11712">
    <property type="entry name" value="GINS_A_psf2"/>
    <property type="match status" value="1"/>
</dbReference>
<organism evidence="12 13">
    <name type="scientific">Pyronema omphalodes (strain CBS 100304)</name>
    <name type="common">Pyronema confluens</name>
    <dbReference type="NCBI Taxonomy" id="1076935"/>
    <lineage>
        <taxon>Eukaryota</taxon>
        <taxon>Fungi</taxon>
        <taxon>Dikarya</taxon>
        <taxon>Ascomycota</taxon>
        <taxon>Pezizomycotina</taxon>
        <taxon>Pezizomycetes</taxon>
        <taxon>Pezizales</taxon>
        <taxon>Pyronemataceae</taxon>
        <taxon>Pyronema</taxon>
    </lineage>
</organism>
<evidence type="ECO:0000256" key="6">
    <source>
        <dbReference type="ARBA" id="ARBA00022829"/>
    </source>
</evidence>
<evidence type="ECO:0000256" key="3">
    <source>
        <dbReference type="ARBA" id="ARBA00013969"/>
    </source>
</evidence>
<dbReference type="GO" id="GO:0007059">
    <property type="term" value="P:chromosome segregation"/>
    <property type="evidence" value="ECO:0007669"/>
    <property type="project" value="UniProtKB-KW"/>
</dbReference>
<name>U4KTZ6_PYROM</name>
<protein>
    <recommendedName>
        <fullName evidence="4">DNA replication complex GINS protein PSF2</fullName>
    </recommendedName>
    <alternativeName>
        <fullName evidence="3">DNA replication complex GINS protein psf2</fullName>
    </alternativeName>
</protein>
<proteinExistence type="inferred from homology"/>
<dbReference type="AlphaFoldDB" id="U4KTZ6"/>
<dbReference type="FunFam" id="1.20.58.1020:FF:000001">
    <property type="entry name" value="DNA replication complex GINS protein PSF2"/>
    <property type="match status" value="1"/>
</dbReference>
<dbReference type="OrthoDB" id="1938138at2759"/>
<accession>U4KTZ6</accession>
<feature type="domain" description="DNA replication complex GINS protein PSF2 N-terminal" evidence="11">
    <location>
        <begin position="13"/>
        <end position="72"/>
    </location>
</feature>
<feature type="compositionally biased region" description="Polar residues" evidence="9">
    <location>
        <begin position="207"/>
        <end position="224"/>
    </location>
</feature>
<keyword evidence="13" id="KW-1185">Reference proteome</keyword>
<dbReference type="eggNOG" id="KOG4071">
    <property type="taxonomic scope" value="Eukaryota"/>
</dbReference>
<dbReference type="GO" id="GO:0000811">
    <property type="term" value="C:GINS complex"/>
    <property type="evidence" value="ECO:0007669"/>
    <property type="project" value="TreeGrafter"/>
</dbReference>
<dbReference type="InterPro" id="IPR056784">
    <property type="entry name" value="PSF2_N"/>
</dbReference>
<keyword evidence="7" id="KW-0539">Nucleus</keyword>
<comment type="function">
    <text evidence="8">The GINS complex plays an essential role in the initiation of DNA replication. Has a role in chromosome segregation.</text>
</comment>
<dbReference type="Gene3D" id="1.20.58.1020">
    <property type="match status" value="1"/>
</dbReference>
<dbReference type="STRING" id="1076935.U4KTZ6"/>
<sequence>MTTQAHTGVGHLTPFEVSFLAENETITIVPRQRLESLDLIQGYIRSFRPPQRAEIPLWLALVLKKQKRCNIIPPEWLSSANIKSILKWEMENPQAFSSDLPWRWLETAEIILDAAADDIPDTGMGGEDDLRVLLRGLREVRQTKAREGLKQLESSYLQMNGLGLLEITELRGFAGAVVDGLRKLGATREESRRADEEDGMDEDEDTQNSTVHGRSTTAGRSSTVGRSSAAVRGSSMAAGSSMVGDFNDEDEF</sequence>
<dbReference type="GO" id="GO:0000727">
    <property type="term" value="P:double-strand break repair via break-induced replication"/>
    <property type="evidence" value="ECO:0007669"/>
    <property type="project" value="TreeGrafter"/>
</dbReference>
<dbReference type="Pfam" id="PF25005">
    <property type="entry name" value="PSF2_N"/>
    <property type="match status" value="1"/>
</dbReference>
<comment type="similarity">
    <text evidence="2">Belongs to the GINS2/PSF2 family.</text>
</comment>
<dbReference type="EMBL" id="HF935198">
    <property type="protein sequence ID" value="CCX04312.1"/>
    <property type="molecule type" value="Genomic_DNA"/>
</dbReference>
<evidence type="ECO:0000256" key="5">
    <source>
        <dbReference type="ARBA" id="ARBA00022705"/>
    </source>
</evidence>
<dbReference type="CDD" id="cd21694">
    <property type="entry name" value="GINS_B_Psf2"/>
    <property type="match status" value="1"/>
</dbReference>
<evidence type="ECO:0000313" key="12">
    <source>
        <dbReference type="EMBL" id="CCX04312.1"/>
    </source>
</evidence>
<evidence type="ECO:0000259" key="10">
    <source>
        <dbReference type="Pfam" id="PF05916"/>
    </source>
</evidence>
<dbReference type="GO" id="GO:0006260">
    <property type="term" value="P:DNA replication"/>
    <property type="evidence" value="ECO:0007669"/>
    <property type="project" value="UniProtKB-KW"/>
</dbReference>
<evidence type="ECO:0000256" key="2">
    <source>
        <dbReference type="ARBA" id="ARBA00010565"/>
    </source>
</evidence>
<dbReference type="InterPro" id="IPR036224">
    <property type="entry name" value="GINS_bundle-like_dom_sf"/>
</dbReference>
<dbReference type="PANTHER" id="PTHR12772">
    <property type="entry name" value="DNA REPLICATION COMPLEX GINS PROTEIN PSF2"/>
    <property type="match status" value="1"/>
</dbReference>
<dbReference type="SUPFAM" id="SSF158573">
    <property type="entry name" value="GINS helical bundle-like"/>
    <property type="match status" value="1"/>
</dbReference>
<evidence type="ECO:0000256" key="1">
    <source>
        <dbReference type="ARBA" id="ARBA00004123"/>
    </source>
</evidence>
<feature type="compositionally biased region" description="Low complexity" evidence="9">
    <location>
        <begin position="225"/>
        <end position="244"/>
    </location>
</feature>
<dbReference type="InterPro" id="IPR007257">
    <property type="entry name" value="GINS_Psf2"/>
</dbReference>
<evidence type="ECO:0000256" key="4">
    <source>
        <dbReference type="ARBA" id="ARBA00015139"/>
    </source>
</evidence>
<evidence type="ECO:0000256" key="8">
    <source>
        <dbReference type="ARBA" id="ARBA00025163"/>
    </source>
</evidence>
<dbReference type="SUPFAM" id="SSF160059">
    <property type="entry name" value="PriA/YqbF domain"/>
    <property type="match status" value="1"/>
</dbReference>
<dbReference type="InterPro" id="IPR021151">
    <property type="entry name" value="GINS_A"/>
</dbReference>
<comment type="subcellular location">
    <subcellularLocation>
        <location evidence="1">Nucleus</location>
    </subcellularLocation>
</comment>
<dbReference type="FunFam" id="3.40.5.50:FF:000001">
    <property type="entry name" value="DNA replication complex GINS protein PSF2"/>
    <property type="match status" value="1"/>
</dbReference>
<dbReference type="OMA" id="DSLNCMY"/>
<evidence type="ECO:0000259" key="11">
    <source>
        <dbReference type="Pfam" id="PF25005"/>
    </source>
</evidence>
<evidence type="ECO:0000256" key="9">
    <source>
        <dbReference type="SAM" id="MobiDB-lite"/>
    </source>
</evidence>
<dbReference type="Pfam" id="PF05916">
    <property type="entry name" value="Sld5"/>
    <property type="match status" value="1"/>
</dbReference>
<feature type="domain" description="GINS subunit" evidence="10">
    <location>
        <begin position="76"/>
        <end position="184"/>
    </location>
</feature>
<dbReference type="Proteomes" id="UP000018144">
    <property type="component" value="Unassembled WGS sequence"/>
</dbReference>
<reference evidence="12 13" key="1">
    <citation type="journal article" date="2013" name="PLoS Genet.">
        <title>The genome and development-dependent transcriptomes of Pyronema confluens: a window into fungal evolution.</title>
        <authorList>
            <person name="Traeger S."/>
            <person name="Altegoer F."/>
            <person name="Freitag M."/>
            <person name="Gabaldon T."/>
            <person name="Kempken F."/>
            <person name="Kumar A."/>
            <person name="Marcet-Houben M."/>
            <person name="Poggeler S."/>
            <person name="Stajich J.E."/>
            <person name="Nowrousian M."/>
        </authorList>
    </citation>
    <scope>NUCLEOTIDE SEQUENCE [LARGE SCALE GENOMIC DNA]</scope>
    <source>
        <strain evidence="13">CBS 100304</strain>
        <tissue evidence="12">Vegetative mycelium</tissue>
    </source>
</reference>
<evidence type="ECO:0000256" key="7">
    <source>
        <dbReference type="ARBA" id="ARBA00023242"/>
    </source>
</evidence>
<evidence type="ECO:0000313" key="13">
    <source>
        <dbReference type="Proteomes" id="UP000018144"/>
    </source>
</evidence>
<dbReference type="Gene3D" id="3.40.5.50">
    <property type="match status" value="1"/>
</dbReference>
<feature type="region of interest" description="Disordered" evidence="9">
    <location>
        <begin position="187"/>
        <end position="252"/>
    </location>
</feature>
<gene>
    <name evidence="12" type="ORF">PCON_01817</name>
</gene>
<dbReference type="PANTHER" id="PTHR12772:SF0">
    <property type="entry name" value="DNA REPLICATION COMPLEX GINS PROTEIN PSF2"/>
    <property type="match status" value="1"/>
</dbReference>